<keyword evidence="1" id="KW-1133">Transmembrane helix</keyword>
<proteinExistence type="predicted"/>
<keyword evidence="1" id="KW-0812">Transmembrane</keyword>
<organism evidence="2">
    <name type="scientific">Anguilla anguilla</name>
    <name type="common">European freshwater eel</name>
    <name type="synonym">Muraena anguilla</name>
    <dbReference type="NCBI Taxonomy" id="7936"/>
    <lineage>
        <taxon>Eukaryota</taxon>
        <taxon>Metazoa</taxon>
        <taxon>Chordata</taxon>
        <taxon>Craniata</taxon>
        <taxon>Vertebrata</taxon>
        <taxon>Euteleostomi</taxon>
        <taxon>Actinopterygii</taxon>
        <taxon>Neopterygii</taxon>
        <taxon>Teleostei</taxon>
        <taxon>Anguilliformes</taxon>
        <taxon>Anguillidae</taxon>
        <taxon>Anguilla</taxon>
    </lineage>
</organism>
<accession>A0A0E9WCT2</accession>
<sequence length="34" mass="4035">MNNTCGIFMILLIGCPKYFSYTFFTCQDFKCRNN</sequence>
<feature type="transmembrane region" description="Helical" evidence="1">
    <location>
        <begin position="6"/>
        <end position="24"/>
    </location>
</feature>
<keyword evidence="1" id="KW-0472">Membrane</keyword>
<reference evidence="2" key="1">
    <citation type="submission" date="2014-11" db="EMBL/GenBank/DDBJ databases">
        <authorList>
            <person name="Amaro Gonzalez C."/>
        </authorList>
    </citation>
    <scope>NUCLEOTIDE SEQUENCE</scope>
</reference>
<evidence type="ECO:0000313" key="2">
    <source>
        <dbReference type="EMBL" id="JAH88219.1"/>
    </source>
</evidence>
<name>A0A0E9WCT2_ANGAN</name>
<dbReference type="AlphaFoldDB" id="A0A0E9WCT2"/>
<evidence type="ECO:0000256" key="1">
    <source>
        <dbReference type="SAM" id="Phobius"/>
    </source>
</evidence>
<reference evidence="2" key="2">
    <citation type="journal article" date="2015" name="Fish Shellfish Immunol.">
        <title>Early steps in the European eel (Anguilla anguilla)-Vibrio vulnificus interaction in the gills: Role of the RtxA13 toxin.</title>
        <authorList>
            <person name="Callol A."/>
            <person name="Pajuelo D."/>
            <person name="Ebbesson L."/>
            <person name="Teles M."/>
            <person name="MacKenzie S."/>
            <person name="Amaro C."/>
        </authorList>
    </citation>
    <scope>NUCLEOTIDE SEQUENCE</scope>
</reference>
<protein>
    <submittedName>
        <fullName evidence="2">Uncharacterized protein</fullName>
    </submittedName>
</protein>
<dbReference type="EMBL" id="GBXM01020358">
    <property type="protein sequence ID" value="JAH88219.1"/>
    <property type="molecule type" value="Transcribed_RNA"/>
</dbReference>